<evidence type="ECO:0008006" key="5">
    <source>
        <dbReference type="Google" id="ProtNLM"/>
    </source>
</evidence>
<dbReference type="Pfam" id="PF03004">
    <property type="entry name" value="Transposase_24"/>
    <property type="match status" value="1"/>
</dbReference>
<dbReference type="Proteomes" id="UP001168877">
    <property type="component" value="Unassembled WGS sequence"/>
</dbReference>
<organism evidence="3 4">
    <name type="scientific">Acer saccharum</name>
    <name type="common">Sugar maple</name>
    <dbReference type="NCBI Taxonomy" id="4024"/>
    <lineage>
        <taxon>Eukaryota</taxon>
        <taxon>Viridiplantae</taxon>
        <taxon>Streptophyta</taxon>
        <taxon>Embryophyta</taxon>
        <taxon>Tracheophyta</taxon>
        <taxon>Spermatophyta</taxon>
        <taxon>Magnoliopsida</taxon>
        <taxon>eudicotyledons</taxon>
        <taxon>Gunneridae</taxon>
        <taxon>Pentapetalae</taxon>
        <taxon>rosids</taxon>
        <taxon>malvids</taxon>
        <taxon>Sapindales</taxon>
        <taxon>Sapindaceae</taxon>
        <taxon>Hippocastanoideae</taxon>
        <taxon>Acereae</taxon>
        <taxon>Acer</taxon>
    </lineage>
</organism>
<feature type="compositionally biased region" description="Acidic residues" evidence="2">
    <location>
        <begin position="34"/>
        <end position="53"/>
    </location>
</feature>
<feature type="coiled-coil region" evidence="1">
    <location>
        <begin position="329"/>
        <end position="363"/>
    </location>
</feature>
<accession>A0AA39RCT9</accession>
<reference evidence="3" key="2">
    <citation type="submission" date="2023-06" db="EMBL/GenBank/DDBJ databases">
        <authorList>
            <person name="Swenson N.G."/>
            <person name="Wegrzyn J.L."/>
            <person name="Mcevoy S.L."/>
        </authorList>
    </citation>
    <scope>NUCLEOTIDE SEQUENCE</scope>
    <source>
        <strain evidence="3">NS2018</strain>
        <tissue evidence="3">Leaf</tissue>
    </source>
</reference>
<dbReference type="EMBL" id="JAUESC010000388">
    <property type="protein sequence ID" value="KAK0570846.1"/>
    <property type="molecule type" value="Genomic_DNA"/>
</dbReference>
<comment type="caution">
    <text evidence="3">The sequence shown here is derived from an EMBL/GenBank/DDBJ whole genome shotgun (WGS) entry which is preliminary data.</text>
</comment>
<sequence length="365" mass="42684">MHQMVRSRATNNLETQNNMGHVVRRGTCNNMESMSDDSETEEPSDYDIEETQDDAGSTRKKTRGRTRLQWLHLQKEPIQVKLNELRQPIGEPGKQLGQYIDFIISDSTIIPLTFEDWRHMPKETKFHIYDIIKAKFNIDWDLAEDWINKKIDHLWRQRKHKLKKEYEKPSKDKEKIAKLINDVGQVQWDWLVKFWNSEKGKDRAKTNKQNYGKLEMHHNGGTKSFARLRDELKKQDPEGNEPNKITIFKATHTRKNDKPIDPKVANAMRQMDELVINQPDTSKNEIFNQVMGEVIGPKADVSTLTYGLGITRSKKNGKRSSHIETLKTLQDERIQREAANEKIKHLETELISMKSQLQTVEEMKA</sequence>
<proteinExistence type="predicted"/>
<name>A0AA39RCT9_ACESA</name>
<dbReference type="InterPro" id="IPR004252">
    <property type="entry name" value="Probable_transposase_24"/>
</dbReference>
<feature type="compositionally biased region" description="Polar residues" evidence="2">
    <location>
        <begin position="8"/>
        <end position="19"/>
    </location>
</feature>
<keyword evidence="1" id="KW-0175">Coiled coil</keyword>
<dbReference type="PANTHER" id="PTHR33144">
    <property type="entry name" value="OS10G0409366 PROTEIN-RELATED"/>
    <property type="match status" value="1"/>
</dbReference>
<evidence type="ECO:0000313" key="3">
    <source>
        <dbReference type="EMBL" id="KAK0570846.1"/>
    </source>
</evidence>
<evidence type="ECO:0000256" key="1">
    <source>
        <dbReference type="SAM" id="Coils"/>
    </source>
</evidence>
<gene>
    <name evidence="3" type="ORF">LWI29_007385</name>
</gene>
<evidence type="ECO:0000256" key="2">
    <source>
        <dbReference type="SAM" id="MobiDB-lite"/>
    </source>
</evidence>
<feature type="region of interest" description="Disordered" evidence="2">
    <location>
        <begin position="1"/>
        <end position="63"/>
    </location>
</feature>
<protein>
    <recommendedName>
        <fullName evidence="5">Transposase, Ptta/En/Spm, plant</fullName>
    </recommendedName>
</protein>
<reference evidence="3" key="1">
    <citation type="journal article" date="2022" name="Plant J.">
        <title>Strategies of tolerance reflected in two North American maple genomes.</title>
        <authorList>
            <person name="McEvoy S.L."/>
            <person name="Sezen U.U."/>
            <person name="Trouern-Trend A."/>
            <person name="McMahon S.M."/>
            <person name="Schaberg P.G."/>
            <person name="Yang J."/>
            <person name="Wegrzyn J.L."/>
            <person name="Swenson N.G."/>
        </authorList>
    </citation>
    <scope>NUCLEOTIDE SEQUENCE</scope>
    <source>
        <strain evidence="3">NS2018</strain>
    </source>
</reference>
<dbReference type="PANTHER" id="PTHR33144:SF25">
    <property type="entry name" value="DUF4216 DOMAIN-CONTAINING PROTEIN"/>
    <property type="match status" value="1"/>
</dbReference>
<dbReference type="AlphaFoldDB" id="A0AA39RCT9"/>
<evidence type="ECO:0000313" key="4">
    <source>
        <dbReference type="Proteomes" id="UP001168877"/>
    </source>
</evidence>
<keyword evidence="4" id="KW-1185">Reference proteome</keyword>